<dbReference type="Proteomes" id="UP001055072">
    <property type="component" value="Unassembled WGS sequence"/>
</dbReference>
<accession>A0ACB8UBK3</accession>
<evidence type="ECO:0000313" key="2">
    <source>
        <dbReference type="Proteomes" id="UP001055072"/>
    </source>
</evidence>
<reference evidence="1" key="1">
    <citation type="journal article" date="2021" name="Environ. Microbiol.">
        <title>Gene family expansions and transcriptome signatures uncover fungal adaptations to wood decay.</title>
        <authorList>
            <person name="Hage H."/>
            <person name="Miyauchi S."/>
            <person name="Viragh M."/>
            <person name="Drula E."/>
            <person name="Min B."/>
            <person name="Chaduli D."/>
            <person name="Navarro D."/>
            <person name="Favel A."/>
            <person name="Norest M."/>
            <person name="Lesage-Meessen L."/>
            <person name="Balint B."/>
            <person name="Merenyi Z."/>
            <person name="de Eugenio L."/>
            <person name="Morin E."/>
            <person name="Martinez A.T."/>
            <person name="Baldrian P."/>
            <person name="Stursova M."/>
            <person name="Martinez M.J."/>
            <person name="Novotny C."/>
            <person name="Magnuson J.K."/>
            <person name="Spatafora J.W."/>
            <person name="Maurice S."/>
            <person name="Pangilinan J."/>
            <person name="Andreopoulos W."/>
            <person name="LaButti K."/>
            <person name="Hundley H."/>
            <person name="Na H."/>
            <person name="Kuo A."/>
            <person name="Barry K."/>
            <person name="Lipzen A."/>
            <person name="Henrissat B."/>
            <person name="Riley R."/>
            <person name="Ahrendt S."/>
            <person name="Nagy L.G."/>
            <person name="Grigoriev I.V."/>
            <person name="Martin F."/>
            <person name="Rosso M.N."/>
        </authorList>
    </citation>
    <scope>NUCLEOTIDE SEQUENCE</scope>
    <source>
        <strain evidence="1">CBS 384.51</strain>
    </source>
</reference>
<name>A0ACB8UBK3_9APHY</name>
<proteinExistence type="predicted"/>
<sequence>MQFPFSFVFSVPGMVNPFAPIHSSPAPRPSKAEEAMNGAGYVKVMAPSSLSSRSQLASVPSQSQSPSKKRGWMPAFSEPSEPVIIAASTSGYFDTPSKYKDLSGTPSRDEVEYDDMAADLPPPKRRKTLTGSIVSTALSAALIGTAVGLTVYRLWRGREKESEALPPPPYEQGGWVPPTPDQPEDSEFSDMHIVDRMNPRTRKQRLVTTRRTVPRQRKHISRVSIAHAIPDATASTSTSAHAQTSPQFNFNSPTIPEPVGKIEDQMDWMGTQLAKLIEEGKRALNKEVVVMSERQEDEEDDGMGQWVDESNASFSCSRSGSIRHHKRPRNSHIPSPPPSYASPQSSPRQKSRFSVTHSRRGSLATNEPQMVVRGVSSESARSYVDSHQQEDSSWQSPELRESMERARMLYLQQRNQSA</sequence>
<keyword evidence="2" id="KW-1185">Reference proteome</keyword>
<comment type="caution">
    <text evidence="1">The sequence shown here is derived from an EMBL/GenBank/DDBJ whole genome shotgun (WGS) entry which is preliminary data.</text>
</comment>
<organism evidence="1 2">
    <name type="scientific">Irpex rosettiformis</name>
    <dbReference type="NCBI Taxonomy" id="378272"/>
    <lineage>
        <taxon>Eukaryota</taxon>
        <taxon>Fungi</taxon>
        <taxon>Dikarya</taxon>
        <taxon>Basidiomycota</taxon>
        <taxon>Agaricomycotina</taxon>
        <taxon>Agaricomycetes</taxon>
        <taxon>Polyporales</taxon>
        <taxon>Irpicaceae</taxon>
        <taxon>Irpex</taxon>
    </lineage>
</organism>
<dbReference type="EMBL" id="MU274905">
    <property type="protein sequence ID" value="KAI0091574.1"/>
    <property type="molecule type" value="Genomic_DNA"/>
</dbReference>
<protein>
    <submittedName>
        <fullName evidence="1">Uncharacterized protein</fullName>
    </submittedName>
</protein>
<gene>
    <name evidence="1" type="ORF">BDY19DRAFT_931183</name>
</gene>
<evidence type="ECO:0000313" key="1">
    <source>
        <dbReference type="EMBL" id="KAI0091574.1"/>
    </source>
</evidence>